<evidence type="ECO:0000256" key="5">
    <source>
        <dbReference type="ARBA" id="ARBA00022989"/>
    </source>
</evidence>
<dbReference type="GO" id="GO:0016887">
    <property type="term" value="F:ATP hydrolysis activity"/>
    <property type="evidence" value="ECO:0007669"/>
    <property type="project" value="InterPro"/>
</dbReference>
<dbReference type="NCBIfam" id="TIGR01494">
    <property type="entry name" value="ATPase_P-type"/>
    <property type="match status" value="1"/>
</dbReference>
<comment type="similarity">
    <text evidence="7">Belongs to the cation transport ATPase (P-type) (TC 3.A.3) family. Type IB subfamily.</text>
</comment>
<dbReference type="GeneID" id="85364472"/>
<evidence type="ECO:0000256" key="7">
    <source>
        <dbReference type="RuleBase" id="RU362081"/>
    </source>
</evidence>
<gene>
    <name evidence="9" type="ORF">EV420DRAFT_1767518</name>
</gene>
<keyword evidence="3 7" id="KW-0479">Metal-binding</keyword>
<dbReference type="InterPro" id="IPR001757">
    <property type="entry name" value="P_typ_ATPase"/>
</dbReference>
<comment type="subcellular location">
    <subcellularLocation>
        <location evidence="1 7">Membrane</location>
    </subcellularLocation>
</comment>
<dbReference type="Pfam" id="PF00702">
    <property type="entry name" value="Hydrolase"/>
    <property type="match status" value="1"/>
</dbReference>
<keyword evidence="10" id="KW-1185">Reference proteome</keyword>
<dbReference type="Gene3D" id="3.40.50.1000">
    <property type="entry name" value="HAD superfamily/HAD-like"/>
    <property type="match status" value="1"/>
</dbReference>
<proteinExistence type="inferred from homology"/>
<dbReference type="NCBIfam" id="TIGR01525">
    <property type="entry name" value="ATPase-IB_hvy"/>
    <property type="match status" value="1"/>
</dbReference>
<dbReference type="PROSITE" id="PS00154">
    <property type="entry name" value="ATPASE_E1_E2"/>
    <property type="match status" value="1"/>
</dbReference>
<dbReference type="InterPro" id="IPR036163">
    <property type="entry name" value="HMA_dom_sf"/>
</dbReference>
<feature type="transmembrane region" description="Helical" evidence="7">
    <location>
        <begin position="952"/>
        <end position="975"/>
    </location>
</feature>
<dbReference type="InterPro" id="IPR036412">
    <property type="entry name" value="HAD-like_sf"/>
</dbReference>
<reference evidence="9" key="1">
    <citation type="submission" date="2023-06" db="EMBL/GenBank/DDBJ databases">
        <authorList>
            <consortium name="Lawrence Berkeley National Laboratory"/>
            <person name="Ahrendt S."/>
            <person name="Sahu N."/>
            <person name="Indic B."/>
            <person name="Wong-Bajracharya J."/>
            <person name="Merenyi Z."/>
            <person name="Ke H.-M."/>
            <person name="Monk M."/>
            <person name="Kocsube S."/>
            <person name="Drula E."/>
            <person name="Lipzen A."/>
            <person name="Balint B."/>
            <person name="Henrissat B."/>
            <person name="Andreopoulos B."/>
            <person name="Martin F.M."/>
            <person name="Harder C.B."/>
            <person name="Rigling D."/>
            <person name="Ford K.L."/>
            <person name="Foster G.D."/>
            <person name="Pangilinan J."/>
            <person name="Papanicolaou A."/>
            <person name="Barry K."/>
            <person name="LaButti K."/>
            <person name="Viragh M."/>
            <person name="Koriabine M."/>
            <person name="Yan M."/>
            <person name="Riley R."/>
            <person name="Champramary S."/>
            <person name="Plett K.L."/>
            <person name="Tsai I.J."/>
            <person name="Slot J."/>
            <person name="Sipos G."/>
            <person name="Plett J."/>
            <person name="Nagy L.G."/>
            <person name="Grigoriev I.V."/>
        </authorList>
    </citation>
    <scope>NUCLEOTIDE SEQUENCE</scope>
    <source>
        <strain evidence="9">CCBAS 213</strain>
    </source>
</reference>
<dbReference type="Pfam" id="PF00122">
    <property type="entry name" value="E1-E2_ATPase"/>
    <property type="match status" value="1"/>
</dbReference>
<dbReference type="Gene3D" id="3.30.70.100">
    <property type="match status" value="1"/>
</dbReference>
<dbReference type="SUPFAM" id="SSF55008">
    <property type="entry name" value="HMA, heavy metal-associated domain"/>
    <property type="match status" value="1"/>
</dbReference>
<dbReference type="SFLD" id="SFLDG00002">
    <property type="entry name" value="C1.7:_P-type_atpase_like"/>
    <property type="match status" value="1"/>
</dbReference>
<keyword evidence="6 7" id="KW-0472">Membrane</keyword>
<feature type="transmembrane region" description="Helical" evidence="7">
    <location>
        <begin position="331"/>
        <end position="347"/>
    </location>
</feature>
<dbReference type="SFLD" id="SFLDS00003">
    <property type="entry name" value="Haloacid_Dehalogenase"/>
    <property type="match status" value="1"/>
</dbReference>
<keyword evidence="4" id="KW-1278">Translocase</keyword>
<dbReference type="GO" id="GO:0016020">
    <property type="term" value="C:membrane"/>
    <property type="evidence" value="ECO:0007669"/>
    <property type="project" value="UniProtKB-SubCell"/>
</dbReference>
<dbReference type="InterPro" id="IPR023214">
    <property type="entry name" value="HAD_sf"/>
</dbReference>
<dbReference type="PROSITE" id="PS01229">
    <property type="entry name" value="COF_2"/>
    <property type="match status" value="1"/>
</dbReference>
<feature type="transmembrane region" description="Helical" evidence="7">
    <location>
        <begin position="584"/>
        <end position="606"/>
    </location>
</feature>
<keyword evidence="5 7" id="KW-1133">Transmembrane helix</keyword>
<dbReference type="GO" id="GO:0046872">
    <property type="term" value="F:metal ion binding"/>
    <property type="evidence" value="ECO:0007669"/>
    <property type="project" value="UniProtKB-KW"/>
</dbReference>
<comment type="caution">
    <text evidence="9">The sequence shown here is derived from an EMBL/GenBank/DDBJ whole genome shotgun (WGS) entry which is preliminary data.</text>
</comment>
<feature type="transmembrane region" description="Helical" evidence="7">
    <location>
        <begin position="618"/>
        <end position="645"/>
    </location>
</feature>
<dbReference type="InterPro" id="IPR044492">
    <property type="entry name" value="P_typ_ATPase_HD_dom"/>
</dbReference>
<evidence type="ECO:0000313" key="9">
    <source>
        <dbReference type="EMBL" id="KAK0447369.1"/>
    </source>
</evidence>
<dbReference type="SUPFAM" id="SSF56784">
    <property type="entry name" value="HAD-like"/>
    <property type="match status" value="1"/>
</dbReference>
<dbReference type="SFLD" id="SFLDF00027">
    <property type="entry name" value="p-type_atpase"/>
    <property type="match status" value="1"/>
</dbReference>
<dbReference type="RefSeq" id="XP_060326090.1">
    <property type="nucleotide sequence ID" value="XM_060480924.1"/>
</dbReference>
<accession>A0AA39JTW8</accession>
<keyword evidence="7" id="KW-0067">ATP-binding</keyword>
<evidence type="ECO:0000259" key="8">
    <source>
        <dbReference type="Pfam" id="PF00122"/>
    </source>
</evidence>
<name>A0AA39JTW8_ARMTA</name>
<dbReference type="CDD" id="cd00371">
    <property type="entry name" value="HMA"/>
    <property type="match status" value="1"/>
</dbReference>
<evidence type="ECO:0000256" key="1">
    <source>
        <dbReference type="ARBA" id="ARBA00004370"/>
    </source>
</evidence>
<evidence type="ECO:0000256" key="4">
    <source>
        <dbReference type="ARBA" id="ARBA00022967"/>
    </source>
</evidence>
<feature type="transmembrane region" description="Helical" evidence="7">
    <location>
        <begin position="392"/>
        <end position="413"/>
    </location>
</feature>
<feature type="transmembrane region" description="Helical" evidence="7">
    <location>
        <begin position="359"/>
        <end position="380"/>
    </location>
</feature>
<dbReference type="InterPro" id="IPR059000">
    <property type="entry name" value="ATPase_P-type_domA"/>
</dbReference>
<evidence type="ECO:0000256" key="3">
    <source>
        <dbReference type="ARBA" id="ARBA00022723"/>
    </source>
</evidence>
<dbReference type="Gene3D" id="2.70.150.10">
    <property type="entry name" value="Calcium-transporting ATPase, cytoplasmic transduction domain A"/>
    <property type="match status" value="1"/>
</dbReference>
<dbReference type="PRINTS" id="PR00119">
    <property type="entry name" value="CATATPASE"/>
</dbReference>
<dbReference type="SUPFAM" id="SSF81653">
    <property type="entry name" value="Calcium ATPase, transduction domain A"/>
    <property type="match status" value="1"/>
</dbReference>
<evidence type="ECO:0000256" key="2">
    <source>
        <dbReference type="ARBA" id="ARBA00022692"/>
    </source>
</evidence>
<dbReference type="InterPro" id="IPR023299">
    <property type="entry name" value="ATPase_P-typ_cyto_dom_N"/>
</dbReference>
<evidence type="ECO:0000256" key="6">
    <source>
        <dbReference type="ARBA" id="ARBA00023136"/>
    </source>
</evidence>
<dbReference type="AlphaFoldDB" id="A0AA39JTW8"/>
<dbReference type="Proteomes" id="UP001175211">
    <property type="component" value="Unassembled WGS sequence"/>
</dbReference>
<dbReference type="PANTHER" id="PTHR46594">
    <property type="entry name" value="P-TYPE CATION-TRANSPORTING ATPASE"/>
    <property type="match status" value="1"/>
</dbReference>
<dbReference type="GO" id="GO:0005524">
    <property type="term" value="F:ATP binding"/>
    <property type="evidence" value="ECO:0007669"/>
    <property type="project" value="UniProtKB-UniRule"/>
</dbReference>
<dbReference type="InterPro" id="IPR006121">
    <property type="entry name" value="HMA_dom"/>
</dbReference>
<protein>
    <recommendedName>
        <fullName evidence="8">P-type ATPase A domain-containing protein</fullName>
    </recommendedName>
</protein>
<dbReference type="PANTHER" id="PTHR46594:SF4">
    <property type="entry name" value="P-TYPE CATION-TRANSPORTING ATPASE"/>
    <property type="match status" value="1"/>
</dbReference>
<dbReference type="GO" id="GO:0019829">
    <property type="term" value="F:ATPase-coupled monoatomic cation transmembrane transporter activity"/>
    <property type="evidence" value="ECO:0007669"/>
    <property type="project" value="InterPro"/>
</dbReference>
<feature type="transmembrane region" description="Helical" evidence="7">
    <location>
        <begin position="425"/>
        <end position="446"/>
    </location>
</feature>
<evidence type="ECO:0000313" key="10">
    <source>
        <dbReference type="Proteomes" id="UP001175211"/>
    </source>
</evidence>
<dbReference type="InterPro" id="IPR008250">
    <property type="entry name" value="ATPase_P-typ_transduc_dom_A_sf"/>
</dbReference>
<dbReference type="Gene3D" id="3.40.1110.10">
    <property type="entry name" value="Calcium-transporting ATPase, cytoplasmic domain N"/>
    <property type="match status" value="1"/>
</dbReference>
<feature type="domain" description="P-type ATPase A" evidence="8">
    <location>
        <begin position="473"/>
        <end position="563"/>
    </location>
</feature>
<dbReference type="InterPro" id="IPR018303">
    <property type="entry name" value="ATPase_P-typ_P_site"/>
</dbReference>
<keyword evidence="7" id="KW-0547">Nucleotide-binding</keyword>
<organism evidence="9 10">
    <name type="scientific">Armillaria tabescens</name>
    <name type="common">Ringless honey mushroom</name>
    <name type="synonym">Agaricus tabescens</name>
    <dbReference type="NCBI Taxonomy" id="1929756"/>
    <lineage>
        <taxon>Eukaryota</taxon>
        <taxon>Fungi</taxon>
        <taxon>Dikarya</taxon>
        <taxon>Basidiomycota</taxon>
        <taxon>Agaricomycotina</taxon>
        <taxon>Agaricomycetes</taxon>
        <taxon>Agaricomycetidae</taxon>
        <taxon>Agaricales</taxon>
        <taxon>Marasmiineae</taxon>
        <taxon>Physalacriaceae</taxon>
        <taxon>Desarmillaria</taxon>
    </lineage>
</organism>
<dbReference type="EMBL" id="JAUEPS010000044">
    <property type="protein sequence ID" value="KAK0447369.1"/>
    <property type="molecule type" value="Genomic_DNA"/>
</dbReference>
<dbReference type="InterPro" id="IPR027256">
    <property type="entry name" value="P-typ_ATPase_IB"/>
</dbReference>
<dbReference type="InterPro" id="IPR017969">
    <property type="entry name" value="Heavy-metal-associated_CS"/>
</dbReference>
<dbReference type="PROSITE" id="PS01047">
    <property type="entry name" value="HMA_1"/>
    <property type="match status" value="1"/>
</dbReference>
<keyword evidence="2 7" id="KW-0812">Transmembrane</keyword>
<sequence>MASSDVDSCCGLPDCGMRRSEESCDSHAAVPTPSKAESQSVCADSCCADSCCAEPPLEPKVPLNQPAQETNQPCSCCSGDDDIDDKPATASKAESIALQTLSIRSKTSGRESCCGAPCCKSPVRRGRRSRFSWKKKRVTCCSGVDEQRAKHTTVADPSPEGQDGQEKVLTLMITGMDCPACSPRVERALKNLGMGDIKVDFLGARASCTYISGSTDPETIRHKVENATGFLCTIASLRNGQRTLRVSFARAGTPTLETLQNLLGCEQEIMKLSKTDFRFTIDSSARYPTAREIHAALLDKGWVASPINEDDDEAAIDEAARLDFRRSISRFVLSAVFTIPVLVLAWSDGRDSQFALRGGISLGLASLIQIFCAGHIIVAAGRAVILDHHLDADVLITLSSLSAFLYSVVSYGYNVAHHHVDLDSFFETSALLITLILLGRLISIYARNAARRSSIGLTPPPVEVAHWLDPKAAEGVRDIHTALLDIGDTVVVHAGEIVPSDGIVSANMSDIDESLITGEAVPIIKGPGAPVLAGTTVLGPQSLYVRLSKTVQDNSLAELRRLTTEARSSRARIQDTADRMAQRIIPVVLGVSSIAFLVWALVLKYARHESSGKAVADGLSYAVAVLALSCPCALTLCVPLVILYARIASQKPPFSLLFRSSAALQHARIVTHVIFDKTGTLTTGKMRVVEAVFNKDNNAGIAGGLIKALVEGSEHPVSAAVARYLAAESALVEELDDVETVVGKGIQANWNDSIVRGGSVSWCAVQDVDGVVNMLDAGKSVFAVTIDDVFLAAFGMEDDLRPESPEVVSSLVARGILVSILSGDHQKAVDGVCRQLGVKGVQAKGNCLPEDKRDIVRMTSWSASCAQDDVEFGHDDSNNRARTQERSRQKNIVVFVGDGSNDTAALAQADIGVSLVSGTAIAINSADVVILSGGLKGLLQTITVSRMAWRRILLSLAWALSYNVLAVLFGSGLLVEVRIEPQWAGLGELASLMPVLLVAQSCRFFK</sequence>